<dbReference type="InterPro" id="IPR036259">
    <property type="entry name" value="MFS_trans_sf"/>
</dbReference>
<feature type="compositionally biased region" description="Polar residues" evidence="5">
    <location>
        <begin position="1"/>
        <end position="33"/>
    </location>
</feature>
<sequence>MQQTEITPAVTTDESTPLLSSSNAQPSDNTTSPRPWYSRPSPFWLLPACSLIALSWGLMVAPRVNLYVEIVCEYYYASEANSIGFVGGLAQSGKLNGVDIVARTLAAKSSIIPSIIGIGGLPAIMDRFTFYQPGSNLSYYAPLESDDDDIPNVECNIPEVQAITSNLLLFMSLCCAVPCALGTLSDRKGRRIALLIATAGMTLNHCNIILVGTYSQTLGPYFLLFGALLEGLSGGPMLSLLAACHAYMSDCVEPERRSIVFGWLAAVIYLGVSLGPVPAGWIVAATRSYLSVFYIAVAVFISFFLFVLFILPESLTPEKQAENEHKQKLEKQTREHSSWWRRNVLSIFEALMLFIPKNADSKRHEDQGAISRLVRGNHALIFAAIMSCLNFVAFLGMQAVLILYTTLVFKWTVMDQGIFIFLITGPRAFVLMVLFPIIIRWLKRDGSPPKETFLQTAAKDATFLTQDTLTPEPGDGLFDEFTAKDLQARKALKFDIWALRFGFIIETISFIGYGLTPTGFGFYVIGIFQCLSAMVLPTIKSLLINLVPHSKTGEVLGATGVLEALMRILAPLLFNTIYSLTVSTVPHAVWLVIAALMGTGAVLSFCVKVKKIEKGKGLARRDDVIE</sequence>
<organism evidence="7 8">
    <name type="scientific">Paraglomus brasilianum</name>
    <dbReference type="NCBI Taxonomy" id="144538"/>
    <lineage>
        <taxon>Eukaryota</taxon>
        <taxon>Fungi</taxon>
        <taxon>Fungi incertae sedis</taxon>
        <taxon>Mucoromycota</taxon>
        <taxon>Glomeromycotina</taxon>
        <taxon>Glomeromycetes</taxon>
        <taxon>Paraglomerales</taxon>
        <taxon>Paraglomeraceae</taxon>
        <taxon>Paraglomus</taxon>
    </lineage>
</organism>
<keyword evidence="3 6" id="KW-1133">Transmembrane helix</keyword>
<evidence type="ECO:0000256" key="6">
    <source>
        <dbReference type="SAM" id="Phobius"/>
    </source>
</evidence>
<dbReference type="PANTHER" id="PTHR23507:SF1">
    <property type="entry name" value="FI18259P1-RELATED"/>
    <property type="match status" value="1"/>
</dbReference>
<feature type="transmembrane region" description="Helical" evidence="6">
    <location>
        <begin position="587"/>
        <end position="607"/>
    </location>
</feature>
<feature type="transmembrane region" description="Helical" evidence="6">
    <location>
        <begin position="380"/>
        <end position="406"/>
    </location>
</feature>
<dbReference type="GO" id="GO:0022857">
    <property type="term" value="F:transmembrane transporter activity"/>
    <property type="evidence" value="ECO:0007669"/>
    <property type="project" value="InterPro"/>
</dbReference>
<evidence type="ECO:0000256" key="1">
    <source>
        <dbReference type="ARBA" id="ARBA00004141"/>
    </source>
</evidence>
<evidence type="ECO:0000256" key="2">
    <source>
        <dbReference type="ARBA" id="ARBA00022692"/>
    </source>
</evidence>
<keyword evidence="2 6" id="KW-0812">Transmembrane</keyword>
<protein>
    <submittedName>
        <fullName evidence="7">1243_t:CDS:1</fullName>
    </submittedName>
</protein>
<evidence type="ECO:0000256" key="4">
    <source>
        <dbReference type="ARBA" id="ARBA00023136"/>
    </source>
</evidence>
<dbReference type="AlphaFoldDB" id="A0A9N9B8R1"/>
<evidence type="ECO:0000256" key="5">
    <source>
        <dbReference type="SAM" id="MobiDB-lite"/>
    </source>
</evidence>
<dbReference type="EMBL" id="CAJVPI010000648">
    <property type="protein sequence ID" value="CAG8559304.1"/>
    <property type="molecule type" value="Genomic_DNA"/>
</dbReference>
<accession>A0A9N9B8R1</accession>
<feature type="transmembrane region" description="Helical" evidence="6">
    <location>
        <begin position="221"/>
        <end position="248"/>
    </location>
</feature>
<feature type="region of interest" description="Disordered" evidence="5">
    <location>
        <begin position="1"/>
        <end position="35"/>
    </location>
</feature>
<comment type="subcellular location">
    <subcellularLocation>
        <location evidence="1">Membrane</location>
        <topology evidence="1">Multi-pass membrane protein</topology>
    </subcellularLocation>
</comment>
<dbReference type="GO" id="GO:0016020">
    <property type="term" value="C:membrane"/>
    <property type="evidence" value="ECO:0007669"/>
    <property type="project" value="UniProtKB-SubCell"/>
</dbReference>
<feature type="transmembrane region" description="Helical" evidence="6">
    <location>
        <begin position="497"/>
        <end position="515"/>
    </location>
</feature>
<gene>
    <name evidence="7" type="ORF">PBRASI_LOCUS5505</name>
</gene>
<feature type="transmembrane region" description="Helical" evidence="6">
    <location>
        <begin position="192"/>
        <end position="215"/>
    </location>
</feature>
<name>A0A9N9B8R1_9GLOM</name>
<comment type="caution">
    <text evidence="7">The sequence shown here is derived from an EMBL/GenBank/DDBJ whole genome shotgun (WGS) entry which is preliminary data.</text>
</comment>
<dbReference type="PANTHER" id="PTHR23507">
    <property type="entry name" value="ZGC:174356"/>
    <property type="match status" value="1"/>
</dbReference>
<feature type="transmembrane region" description="Helical" evidence="6">
    <location>
        <begin position="289"/>
        <end position="311"/>
    </location>
</feature>
<feature type="transmembrane region" description="Helical" evidence="6">
    <location>
        <begin position="167"/>
        <end position="185"/>
    </location>
</feature>
<dbReference type="Gene3D" id="1.20.1250.20">
    <property type="entry name" value="MFS general substrate transporter like domains"/>
    <property type="match status" value="1"/>
</dbReference>
<dbReference type="SUPFAM" id="SSF103473">
    <property type="entry name" value="MFS general substrate transporter"/>
    <property type="match status" value="1"/>
</dbReference>
<evidence type="ECO:0000256" key="3">
    <source>
        <dbReference type="ARBA" id="ARBA00022989"/>
    </source>
</evidence>
<reference evidence="7" key="1">
    <citation type="submission" date="2021-06" db="EMBL/GenBank/DDBJ databases">
        <authorList>
            <person name="Kallberg Y."/>
            <person name="Tangrot J."/>
            <person name="Rosling A."/>
        </authorList>
    </citation>
    <scope>NUCLEOTIDE SEQUENCE</scope>
    <source>
        <strain evidence="7">BR232B</strain>
    </source>
</reference>
<dbReference type="OrthoDB" id="3026777at2759"/>
<feature type="transmembrane region" description="Helical" evidence="6">
    <location>
        <begin position="555"/>
        <end position="581"/>
    </location>
</feature>
<feature type="transmembrane region" description="Helical" evidence="6">
    <location>
        <begin position="521"/>
        <end position="543"/>
    </location>
</feature>
<dbReference type="InterPro" id="IPR011701">
    <property type="entry name" value="MFS"/>
</dbReference>
<evidence type="ECO:0000313" key="8">
    <source>
        <dbReference type="Proteomes" id="UP000789739"/>
    </source>
</evidence>
<keyword evidence="4 6" id="KW-0472">Membrane</keyword>
<feature type="transmembrane region" description="Helical" evidence="6">
    <location>
        <begin position="260"/>
        <end position="283"/>
    </location>
</feature>
<dbReference type="Pfam" id="PF07690">
    <property type="entry name" value="MFS_1"/>
    <property type="match status" value="1"/>
</dbReference>
<proteinExistence type="predicted"/>
<feature type="transmembrane region" description="Helical" evidence="6">
    <location>
        <begin position="418"/>
        <end position="442"/>
    </location>
</feature>
<dbReference type="Proteomes" id="UP000789739">
    <property type="component" value="Unassembled WGS sequence"/>
</dbReference>
<evidence type="ECO:0000313" key="7">
    <source>
        <dbReference type="EMBL" id="CAG8559304.1"/>
    </source>
</evidence>
<keyword evidence="8" id="KW-1185">Reference proteome</keyword>